<reference evidence="1" key="1">
    <citation type="submission" date="2021-01" db="EMBL/GenBank/DDBJ databases">
        <title>Whole genome shotgun sequence of Actinoplanes siamensis NBRC 109076.</title>
        <authorList>
            <person name="Komaki H."/>
            <person name="Tamura T."/>
        </authorList>
    </citation>
    <scope>NUCLEOTIDE SEQUENCE</scope>
    <source>
        <strain evidence="1">NBRC 109076</strain>
    </source>
</reference>
<dbReference type="Proteomes" id="UP000629619">
    <property type="component" value="Unassembled WGS sequence"/>
</dbReference>
<accession>A0A919KDI5</accession>
<organism evidence="1 2">
    <name type="scientific">Actinoplanes siamensis</name>
    <dbReference type="NCBI Taxonomy" id="1223317"/>
    <lineage>
        <taxon>Bacteria</taxon>
        <taxon>Bacillati</taxon>
        <taxon>Actinomycetota</taxon>
        <taxon>Actinomycetes</taxon>
        <taxon>Micromonosporales</taxon>
        <taxon>Micromonosporaceae</taxon>
        <taxon>Actinoplanes</taxon>
    </lineage>
</organism>
<dbReference type="AlphaFoldDB" id="A0A919KDI5"/>
<name>A0A919KDI5_9ACTN</name>
<evidence type="ECO:0000313" key="1">
    <source>
        <dbReference type="EMBL" id="GIF02537.1"/>
    </source>
</evidence>
<proteinExistence type="predicted"/>
<keyword evidence="2" id="KW-1185">Reference proteome</keyword>
<dbReference type="EMBL" id="BOMW01000002">
    <property type="protein sequence ID" value="GIF02537.1"/>
    <property type="molecule type" value="Genomic_DNA"/>
</dbReference>
<gene>
    <name evidence="1" type="ORF">Asi03nite_00750</name>
</gene>
<evidence type="ECO:0000313" key="2">
    <source>
        <dbReference type="Proteomes" id="UP000629619"/>
    </source>
</evidence>
<sequence length="132" mass="13643">MSYPGGRIGGMVRGRIVAESLRPGAALVVPGLEATRVSRVSVSAPAAGQPPIWTLLDVTAPDERAEELAAALSAALAADGGWYADFRVGAAHVVVFAGRIFRYEVGDAAGREQAVAYGRSVGVPEAQLDWGP</sequence>
<comment type="caution">
    <text evidence="1">The sequence shown here is derived from an EMBL/GenBank/DDBJ whole genome shotgun (WGS) entry which is preliminary data.</text>
</comment>
<protein>
    <submittedName>
        <fullName evidence="1">Uncharacterized protein</fullName>
    </submittedName>
</protein>